<name>A0A0Z8GFE0_STRSU</name>
<evidence type="ECO:0000313" key="3">
    <source>
        <dbReference type="EMBL" id="RRR45969.1"/>
    </source>
</evidence>
<reference evidence="3 4" key="1">
    <citation type="submission" date="2018-11" db="EMBL/GenBank/DDBJ databases">
        <authorList>
            <person name="Stevens M.J."/>
            <person name="Cernela N."/>
            <person name="Spoerry Serrano N."/>
            <person name="Schmitt S."/>
            <person name="Schrenzel J."/>
            <person name="Stephan R."/>
        </authorList>
    </citation>
    <scope>NUCLEOTIDE SEQUENCE [LARGE SCALE GENOMIC DNA]</scope>
    <source>
        <strain evidence="3 4">SS1014</strain>
    </source>
</reference>
<sequence>MVKIEKIFVLVFFGCLLLSSVTFLAYDHVGEEIKQWIIGVNILFFLLILAMMFYAKLMWKK</sequence>
<reference evidence="3 4" key="2">
    <citation type="submission" date="2018-12" db="EMBL/GenBank/DDBJ databases">
        <title>Whole-genome sequences of fifteen clinical Streptococcus suis strains isolated from pigs between 2006 and 2018.</title>
        <authorList>
            <person name="Stevens M.J.A."/>
            <person name="Cernela N."/>
            <person name="Spoerry Serrano N."/>
            <person name="Schmitt S."/>
            <person name="Schrenzel J."/>
            <person name="Stephan R."/>
        </authorList>
    </citation>
    <scope>NUCLEOTIDE SEQUENCE [LARGE SCALE GENOMIC DNA]</scope>
    <source>
        <strain evidence="3 4">SS1014</strain>
    </source>
</reference>
<evidence type="ECO:0000313" key="5">
    <source>
        <dbReference type="Proteomes" id="UP000594569"/>
    </source>
</evidence>
<dbReference type="Proteomes" id="UP000594569">
    <property type="component" value="Chromosome"/>
</dbReference>
<dbReference type="AlphaFoldDB" id="A0A0Z8GFE0"/>
<dbReference type="Proteomes" id="UP000273973">
    <property type="component" value="Unassembled WGS sequence"/>
</dbReference>
<evidence type="ECO:0000313" key="4">
    <source>
        <dbReference type="Proteomes" id="UP000273973"/>
    </source>
</evidence>
<proteinExistence type="predicted"/>
<accession>A0A0Z8GFE0</accession>
<dbReference type="EMBL" id="CP065430">
    <property type="protein sequence ID" value="QPO26417.1"/>
    <property type="molecule type" value="Genomic_DNA"/>
</dbReference>
<dbReference type="RefSeq" id="WP_043027066.1">
    <property type="nucleotide sequence ID" value="NZ_CEDT01000057.1"/>
</dbReference>
<dbReference type="EMBL" id="RSDG01000065">
    <property type="protein sequence ID" value="RRR45969.1"/>
    <property type="molecule type" value="Genomic_DNA"/>
</dbReference>
<protein>
    <submittedName>
        <fullName evidence="3">Uncharacterized protein</fullName>
    </submittedName>
</protein>
<keyword evidence="1" id="KW-1133">Transmembrane helix</keyword>
<feature type="transmembrane region" description="Helical" evidence="1">
    <location>
        <begin position="35"/>
        <end position="55"/>
    </location>
</feature>
<evidence type="ECO:0000256" key="1">
    <source>
        <dbReference type="SAM" id="Phobius"/>
    </source>
</evidence>
<organism evidence="3 4">
    <name type="scientific">Streptococcus suis</name>
    <dbReference type="NCBI Taxonomy" id="1307"/>
    <lineage>
        <taxon>Bacteria</taxon>
        <taxon>Bacillati</taxon>
        <taxon>Bacillota</taxon>
        <taxon>Bacilli</taxon>
        <taxon>Lactobacillales</taxon>
        <taxon>Streptococcaceae</taxon>
        <taxon>Streptococcus</taxon>
    </lineage>
</organism>
<keyword evidence="1" id="KW-0812">Transmembrane</keyword>
<evidence type="ECO:0000313" key="2">
    <source>
        <dbReference type="EMBL" id="QPO26417.1"/>
    </source>
</evidence>
<gene>
    <name evidence="3" type="ORF">EJA00_08515</name>
    <name evidence="2" type="ORF">I5V48_10780</name>
</gene>
<keyword evidence="1" id="KW-0472">Membrane</keyword>
<reference evidence="2 5" key="3">
    <citation type="submission" date="2020-12" db="EMBL/GenBank/DDBJ databases">
        <title>Nonconservative transfer and diversity of a new family of integrative and conjugative elements associated with antibiotic resistance in zoonotic pathogen Streptococcus suis.</title>
        <authorList>
            <person name="Huang J."/>
        </authorList>
    </citation>
    <scope>NUCLEOTIDE SEQUENCE [LARGE SCALE GENOMIC DNA]</scope>
    <source>
        <strain evidence="2 5">YZDH1</strain>
    </source>
</reference>